<evidence type="ECO:0000313" key="3">
    <source>
        <dbReference type="Proteomes" id="UP000256679"/>
    </source>
</evidence>
<dbReference type="InterPro" id="IPR004291">
    <property type="entry name" value="Transposase_IS66_central"/>
</dbReference>
<proteinExistence type="predicted"/>
<reference evidence="2 3" key="1">
    <citation type="submission" date="2018-05" db="EMBL/GenBank/DDBJ databases">
        <title>Whole genome sequencing of Paracoccus thiocyanatus SST.</title>
        <authorList>
            <person name="Ghosh W."/>
            <person name="Rameez M.J."/>
            <person name="Roy C."/>
        </authorList>
    </citation>
    <scope>NUCLEOTIDE SEQUENCE [LARGE SCALE GENOMIC DNA]</scope>
    <source>
        <strain evidence="2 3">SST</strain>
    </source>
</reference>
<feature type="domain" description="Transposase IS66 central" evidence="1">
    <location>
        <begin position="35"/>
        <end position="87"/>
    </location>
</feature>
<gene>
    <name evidence="2" type="ORF">DIE28_17715</name>
</gene>
<name>A0A3D8P7Y7_9RHOB</name>
<dbReference type="Pfam" id="PF03050">
    <property type="entry name" value="DDE_Tnp_IS66"/>
    <property type="match status" value="1"/>
</dbReference>
<protein>
    <recommendedName>
        <fullName evidence="1">Transposase IS66 central domain-containing protein</fullName>
    </recommendedName>
</protein>
<dbReference type="AlphaFoldDB" id="A0A3D8P7Y7"/>
<organism evidence="2 3">
    <name type="scientific">Paracoccus thiocyanatus</name>
    <dbReference type="NCBI Taxonomy" id="34006"/>
    <lineage>
        <taxon>Bacteria</taxon>
        <taxon>Pseudomonadati</taxon>
        <taxon>Pseudomonadota</taxon>
        <taxon>Alphaproteobacteria</taxon>
        <taxon>Rhodobacterales</taxon>
        <taxon>Paracoccaceae</taxon>
        <taxon>Paracoccus</taxon>
    </lineage>
</organism>
<sequence length="126" mass="14202">MRLRTAKLKKQVFSQSSETFEHEIERQELALDSLLNSTPVDWCGRAMELPAPLIEKTETDLMASDLLHAEDTPIRVLDRQAATGGWARVRKGPDLAMTATTMCKRRHLARSMPSRRTGRKSISIAI</sequence>
<keyword evidence="3" id="KW-1185">Reference proteome</keyword>
<evidence type="ECO:0000313" key="2">
    <source>
        <dbReference type="EMBL" id="RDW11742.1"/>
    </source>
</evidence>
<dbReference type="EMBL" id="QFCQ01000211">
    <property type="protein sequence ID" value="RDW11742.1"/>
    <property type="molecule type" value="Genomic_DNA"/>
</dbReference>
<comment type="caution">
    <text evidence="2">The sequence shown here is derived from an EMBL/GenBank/DDBJ whole genome shotgun (WGS) entry which is preliminary data.</text>
</comment>
<dbReference type="Proteomes" id="UP000256679">
    <property type="component" value="Unassembled WGS sequence"/>
</dbReference>
<accession>A0A3D8P7Y7</accession>
<evidence type="ECO:0000259" key="1">
    <source>
        <dbReference type="Pfam" id="PF03050"/>
    </source>
</evidence>